<protein>
    <submittedName>
        <fullName evidence="1">CLUMA_CG007493, isoform A</fullName>
    </submittedName>
</protein>
<accession>A0A1J1I0T9</accession>
<name>A0A1J1I0T9_9DIPT</name>
<keyword evidence="2" id="KW-1185">Reference proteome</keyword>
<gene>
    <name evidence="1" type="ORF">CLUMA_CG007493</name>
</gene>
<reference evidence="1 2" key="1">
    <citation type="submission" date="2015-04" db="EMBL/GenBank/DDBJ databases">
        <authorList>
            <person name="Syromyatnikov M.Y."/>
            <person name="Popov V.N."/>
        </authorList>
    </citation>
    <scope>NUCLEOTIDE SEQUENCE [LARGE SCALE GENOMIC DNA]</scope>
</reference>
<dbReference type="AlphaFoldDB" id="A0A1J1I0T9"/>
<dbReference type="Proteomes" id="UP000183832">
    <property type="component" value="Unassembled WGS sequence"/>
</dbReference>
<proteinExistence type="predicted"/>
<evidence type="ECO:0000313" key="2">
    <source>
        <dbReference type="Proteomes" id="UP000183832"/>
    </source>
</evidence>
<dbReference type="EMBL" id="CVRI01000038">
    <property type="protein sequence ID" value="CRK93967.1"/>
    <property type="molecule type" value="Genomic_DNA"/>
</dbReference>
<evidence type="ECO:0000313" key="1">
    <source>
        <dbReference type="EMBL" id="CRK93967.1"/>
    </source>
</evidence>
<sequence>MRLRHKRLFRKNLIHLSWVRKDFHECFSGQHLSLCLDLHSKLRIHSQMIIKMSTWDFDFEVQFEMKQERVVNEMCS</sequence>
<organism evidence="1 2">
    <name type="scientific">Clunio marinus</name>
    <dbReference type="NCBI Taxonomy" id="568069"/>
    <lineage>
        <taxon>Eukaryota</taxon>
        <taxon>Metazoa</taxon>
        <taxon>Ecdysozoa</taxon>
        <taxon>Arthropoda</taxon>
        <taxon>Hexapoda</taxon>
        <taxon>Insecta</taxon>
        <taxon>Pterygota</taxon>
        <taxon>Neoptera</taxon>
        <taxon>Endopterygota</taxon>
        <taxon>Diptera</taxon>
        <taxon>Nematocera</taxon>
        <taxon>Chironomoidea</taxon>
        <taxon>Chironomidae</taxon>
        <taxon>Clunio</taxon>
    </lineage>
</organism>